<evidence type="ECO:0000313" key="2">
    <source>
        <dbReference type="Proteomes" id="UP000679992"/>
    </source>
</evidence>
<dbReference type="RefSeq" id="WP_213654353.1">
    <property type="nucleotide sequence ID" value="NZ_BOSL01000004.1"/>
</dbReference>
<gene>
    <name evidence="1" type="ORF">J42TS3_16290</name>
</gene>
<comment type="caution">
    <text evidence="1">The sequence shown here is derived from an EMBL/GenBank/DDBJ whole genome shotgun (WGS) entry which is preliminary data.</text>
</comment>
<proteinExistence type="predicted"/>
<dbReference type="EMBL" id="BOSL01000004">
    <property type="protein sequence ID" value="GIP52594.1"/>
    <property type="molecule type" value="Genomic_DNA"/>
</dbReference>
<dbReference type="Proteomes" id="UP000679992">
    <property type="component" value="Unassembled WGS sequence"/>
</dbReference>
<name>A0ABQ4M9C4_9BACL</name>
<protein>
    <submittedName>
        <fullName evidence="1">Uncharacterized protein</fullName>
    </submittedName>
</protein>
<evidence type="ECO:0000313" key="1">
    <source>
        <dbReference type="EMBL" id="GIP52594.1"/>
    </source>
</evidence>
<keyword evidence="2" id="KW-1185">Reference proteome</keyword>
<sequence>MQLIRPMSLPIHQINIKRGKAVIEEKQILEDFINKSKNIISLDGLEGVEHYLEHGEYEMSYEGLVIELYTTELYPTNFNFTEWKELGLTFGLDKESVFDEEFWDKFNKWGKAYTPKSR</sequence>
<organism evidence="1 2">
    <name type="scientific">Paenibacillus vini</name>
    <dbReference type="NCBI Taxonomy" id="1476024"/>
    <lineage>
        <taxon>Bacteria</taxon>
        <taxon>Bacillati</taxon>
        <taxon>Bacillota</taxon>
        <taxon>Bacilli</taxon>
        <taxon>Bacillales</taxon>
        <taxon>Paenibacillaceae</taxon>
        <taxon>Paenibacillus</taxon>
    </lineage>
</organism>
<reference evidence="1 2" key="1">
    <citation type="submission" date="2021-03" db="EMBL/GenBank/DDBJ databases">
        <title>Antimicrobial resistance genes in bacteria isolated from Japanese honey, and their potential for conferring macrolide and lincosamide resistance in the American foulbrood pathogen Paenibacillus larvae.</title>
        <authorList>
            <person name="Okamoto M."/>
            <person name="Kumagai M."/>
            <person name="Kanamori H."/>
            <person name="Takamatsu D."/>
        </authorList>
    </citation>
    <scope>NUCLEOTIDE SEQUENCE [LARGE SCALE GENOMIC DNA]</scope>
    <source>
        <strain evidence="1 2">J42TS3</strain>
    </source>
</reference>
<accession>A0ABQ4M9C4</accession>